<gene>
    <name evidence="14" type="ORF">PVAR5_2643</name>
</gene>
<evidence type="ECO:0000256" key="4">
    <source>
        <dbReference type="ARBA" id="ARBA00006202"/>
    </source>
</evidence>
<dbReference type="Pfam" id="PF16874">
    <property type="entry name" value="Glyco_hydro_36C"/>
    <property type="match status" value="1"/>
</dbReference>
<evidence type="ECO:0000256" key="11">
    <source>
        <dbReference type="ARBA" id="ARBA00023180"/>
    </source>
</evidence>
<dbReference type="Gene3D" id="3.60.110.10">
    <property type="entry name" value="Carbon-nitrogen hydrolase"/>
    <property type="match status" value="1"/>
</dbReference>
<dbReference type="InterPro" id="IPR002252">
    <property type="entry name" value="Glyco_hydro_36"/>
</dbReference>
<dbReference type="GO" id="GO:0016052">
    <property type="term" value="P:carbohydrate catabolic process"/>
    <property type="evidence" value="ECO:0007669"/>
    <property type="project" value="InterPro"/>
</dbReference>
<accession>V5FPY1</accession>
<sequence length="1093" mass="120844">MARKVRAAAVHAAPVFMDKAATLTKVVQLIKHAKTRDIELLAFPETFIPGYPYFIECYPPIKQVSALAAYGEQSVVVKDDLHEVQAACREAEISICLGISERISNGYTLFNSQVFIDAQGDIKGVHRKLQPTYVERMVWAQGGGHTLRTYDSLGDFKIGGLCCWENTMPLARQALTLDGEEIHVGAWPALNTMAGFESSANAQIEALMKNHALTGQTFVICASNYVDDSCLNWMKENLGEQDSVRAGGGWSAVIHPFCMFLAGPHEGAIEKLVSAELDLSDLGQVKVWVDSNGHYRRPEVFDFRVKRRPLWADDMDCAAWPSGERDQQLKHKIESVLRMLKRGDFNYYGERAAVAAASALVIFGAPQIANAGTPSEDAVVVDGTSFALNGDNVSYRFHVDNSTGDLLSDHFGGSISGSLPPAAVPQVNGWVGMPGRVRREFPDQGRGDFRIPAVRIRQTAGYTVSDLQYQSHTVVQGKPDLPGLPATRGSEDDVTTLVVHLYDNYSSIAADLSYSIFPKYDAIVRSVNVTNRGVGNITIEALASLSVDLPFEDLDMISLNGDWARERRRERRRVEYGIQGFGSTTGFSSHLHNPFLTLVTPATTESQGEAWGFSLVYTGSFAVNVEKGSQGFTRAMLGFNPEQLSWNLGPNESLTSPECVSIYSKEGIGGMSRSFHRFYRKHLMRSQFATSNRPPLLNSWEGLGFDYNESSMYKLAEESAALGAKLFVMDDGWFGNKYPRDDDDAGLGDWQPNRQKFPDGLDPLVSNVTELKAANTSTDLRFGIWIEPEMVDPNSTLYHEHPDWALHAGPYPRTLTRNQLVLNVALPEVQDFIINFVSNLLKSADITYIKWDHNRGVHELPSPRADHEYMLGMYHVFDTLTSRFPDVLWEGCASGGGRFDPGVLQYFPQIWTSDDTDGLERIYIQLGTSLVYPPSAMGAHISAVPNQQTGRTTPIEFRGHVAMMGGGFGLELNPEELDAHDKAALPGLINLAEKVNPIVLNGDMWRLSLPEDSNWPAVLFISEDGSQAVLFYFQVRANINRATPWVRLQGLDAQAMYNVDGVGTYSGATLMNMGLQFPLDGDYGSKVVFLEKQ</sequence>
<evidence type="ECO:0000313" key="15">
    <source>
        <dbReference type="Proteomes" id="UP000018001"/>
    </source>
</evidence>
<dbReference type="GO" id="GO:0016836">
    <property type="term" value="F:hydro-lyase activity"/>
    <property type="evidence" value="ECO:0007669"/>
    <property type="project" value="UniProtKB-ARBA"/>
</dbReference>
<reference evidence="15" key="1">
    <citation type="journal article" date="2014" name="Genome Announc.">
        <title>Draft genome sequence of the formaldehyde-resistant fungus Byssochlamys spectabilis No. 5 (anamorph Paecilomyces variotii No. 5) (NBRC109023).</title>
        <authorList>
            <person name="Oka T."/>
            <person name="Ekino K."/>
            <person name="Fukuda K."/>
            <person name="Nomura Y."/>
        </authorList>
    </citation>
    <scope>NUCLEOTIDE SEQUENCE [LARGE SCALE GENOMIC DNA]</scope>
    <source>
        <strain evidence="15">No. 5 / NBRC 109023</strain>
    </source>
</reference>
<comment type="caution">
    <text evidence="14">The sequence shown here is derived from an EMBL/GenBank/DDBJ whole genome shotgun (WGS) entry which is preliminary data.</text>
</comment>
<comment type="similarity">
    <text evidence="4">Belongs to the glycosyl hydrolase 36 family.</text>
</comment>
<dbReference type="AlphaFoldDB" id="V5FPY1"/>
<dbReference type="Pfam" id="PF02065">
    <property type="entry name" value="Melibiase"/>
    <property type="match status" value="1"/>
</dbReference>
<dbReference type="PANTHER" id="PTHR46044:SF1">
    <property type="entry name" value="CN HYDROLASE DOMAIN-CONTAINING PROTEIN"/>
    <property type="match status" value="1"/>
</dbReference>
<dbReference type="SUPFAM" id="SSF56317">
    <property type="entry name" value="Carbon-nitrogen hydrolase"/>
    <property type="match status" value="1"/>
</dbReference>
<comment type="similarity">
    <text evidence="5">Belongs to the carbon-nitrogen hydrolase superfamily. Nitrilase family.</text>
</comment>
<dbReference type="InterPro" id="IPR036526">
    <property type="entry name" value="C-N_Hydrolase_sf"/>
</dbReference>
<evidence type="ECO:0000256" key="1">
    <source>
        <dbReference type="ARBA" id="ARBA00001255"/>
    </source>
</evidence>
<evidence type="ECO:0000256" key="6">
    <source>
        <dbReference type="ARBA" id="ARBA00011881"/>
    </source>
</evidence>
<evidence type="ECO:0000259" key="13">
    <source>
        <dbReference type="PROSITE" id="PS50263"/>
    </source>
</evidence>
<dbReference type="Pfam" id="PF16875">
    <property type="entry name" value="Glyco_hydro_36N"/>
    <property type="match status" value="1"/>
</dbReference>
<dbReference type="FunFam" id="3.20.20.70:FF:000118">
    <property type="entry name" value="Alpha-galactosidase"/>
    <property type="match status" value="1"/>
</dbReference>
<evidence type="ECO:0000256" key="10">
    <source>
        <dbReference type="ARBA" id="ARBA00023027"/>
    </source>
</evidence>
<comment type="subunit">
    <text evidence="6">Homotetramer.</text>
</comment>
<evidence type="ECO:0000256" key="8">
    <source>
        <dbReference type="ARBA" id="ARBA00022801"/>
    </source>
</evidence>
<dbReference type="FunFam" id="2.60.40.1180:FF:000028">
    <property type="entry name" value="Alpha-galactosidase"/>
    <property type="match status" value="1"/>
</dbReference>
<evidence type="ECO:0000256" key="5">
    <source>
        <dbReference type="ARBA" id="ARBA00008129"/>
    </source>
</evidence>
<dbReference type="Gene3D" id="2.70.98.60">
    <property type="entry name" value="alpha-galactosidase from lactobacil brevis"/>
    <property type="match status" value="1"/>
</dbReference>
<keyword evidence="9" id="KW-0460">Magnesium</keyword>
<dbReference type="EC" id="3.2.1.22" evidence="7"/>
<dbReference type="InterPro" id="IPR031705">
    <property type="entry name" value="Glyco_hydro_36_C"/>
</dbReference>
<dbReference type="PROSITE" id="PS00921">
    <property type="entry name" value="NITRIL_CHT_2"/>
    <property type="match status" value="1"/>
</dbReference>
<evidence type="ECO:0000256" key="9">
    <source>
        <dbReference type="ARBA" id="ARBA00022842"/>
    </source>
</evidence>
<dbReference type="InterPro" id="IPR017853">
    <property type="entry name" value="GH"/>
</dbReference>
<dbReference type="InterPro" id="IPR013785">
    <property type="entry name" value="Aldolase_TIM"/>
</dbReference>
<dbReference type="InterPro" id="IPR031704">
    <property type="entry name" value="Glyco_hydro_36_N"/>
</dbReference>
<dbReference type="PRINTS" id="PR00743">
    <property type="entry name" value="GLHYDRLASE36"/>
</dbReference>
<protein>
    <recommendedName>
        <fullName evidence="7">alpha-galactosidase</fullName>
        <ecNumber evidence="7">3.2.1.22</ecNumber>
    </recommendedName>
</protein>
<dbReference type="Pfam" id="PF00795">
    <property type="entry name" value="CN_hydrolase"/>
    <property type="match status" value="1"/>
</dbReference>
<dbReference type="GO" id="GO:0004557">
    <property type="term" value="F:alpha-galactosidase activity"/>
    <property type="evidence" value="ECO:0007669"/>
    <property type="project" value="UniProtKB-EC"/>
</dbReference>
<dbReference type="CDD" id="cd14791">
    <property type="entry name" value="GH36"/>
    <property type="match status" value="1"/>
</dbReference>
<evidence type="ECO:0000313" key="14">
    <source>
        <dbReference type="EMBL" id="GAD94023.1"/>
    </source>
</evidence>
<evidence type="ECO:0000256" key="12">
    <source>
        <dbReference type="ARBA" id="ARBA00023295"/>
    </source>
</evidence>
<dbReference type="InParanoid" id="V5FPY1"/>
<feature type="domain" description="CN hydrolase" evidence="13">
    <location>
        <begin position="5"/>
        <end position="279"/>
    </location>
</feature>
<organism evidence="14 15">
    <name type="scientific">Byssochlamys spectabilis (strain No. 5 / NBRC 109023)</name>
    <name type="common">Paecilomyces variotii</name>
    <dbReference type="NCBI Taxonomy" id="1356009"/>
    <lineage>
        <taxon>Eukaryota</taxon>
        <taxon>Fungi</taxon>
        <taxon>Dikarya</taxon>
        <taxon>Ascomycota</taxon>
        <taxon>Pezizomycotina</taxon>
        <taxon>Eurotiomycetes</taxon>
        <taxon>Eurotiomycetidae</taxon>
        <taxon>Eurotiales</taxon>
        <taxon>Thermoascaceae</taxon>
        <taxon>Paecilomyces</taxon>
    </lineage>
</organism>
<keyword evidence="15" id="KW-1185">Reference proteome</keyword>
<keyword evidence="8" id="KW-0378">Hydrolase</keyword>
<evidence type="ECO:0000256" key="2">
    <source>
        <dbReference type="ARBA" id="ARBA00001911"/>
    </source>
</evidence>
<dbReference type="Gene3D" id="2.60.40.1180">
    <property type="entry name" value="Golgi alpha-mannosidase II"/>
    <property type="match status" value="1"/>
</dbReference>
<keyword evidence="10" id="KW-0520">NAD</keyword>
<dbReference type="PANTHER" id="PTHR46044">
    <property type="entry name" value="NITRILASE"/>
    <property type="match status" value="1"/>
</dbReference>
<dbReference type="Gene3D" id="3.20.20.70">
    <property type="entry name" value="Aldolase class I"/>
    <property type="match status" value="1"/>
</dbReference>
<comment type="cofactor">
    <cofactor evidence="2">
        <name>NAD(+)</name>
        <dbReference type="ChEBI" id="CHEBI:57540"/>
    </cofactor>
</comment>
<comment type="catalytic activity">
    <reaction evidence="1">
        <text>Hydrolysis of terminal, non-reducing alpha-D-galactose residues in alpha-D-galactosides, including galactose oligosaccharides, galactomannans and galactolipids.</text>
        <dbReference type="EC" id="3.2.1.22"/>
    </reaction>
</comment>
<keyword evidence="12" id="KW-0326">Glycosidase</keyword>
<dbReference type="InterPro" id="IPR013780">
    <property type="entry name" value="Glyco_hydro_b"/>
</dbReference>
<dbReference type="InterPro" id="IPR003010">
    <property type="entry name" value="C-N_Hydrolase"/>
</dbReference>
<dbReference type="SUPFAM" id="SSF51445">
    <property type="entry name" value="(Trans)glycosidases"/>
    <property type="match status" value="1"/>
</dbReference>
<dbReference type="OrthoDB" id="5795902at2759"/>
<evidence type="ECO:0000256" key="3">
    <source>
        <dbReference type="ARBA" id="ARBA00001946"/>
    </source>
</evidence>
<name>V5FPY1_BYSSN</name>
<dbReference type="PROSITE" id="PS50263">
    <property type="entry name" value="CN_HYDROLASE"/>
    <property type="match status" value="1"/>
</dbReference>
<comment type="cofactor">
    <cofactor evidence="3">
        <name>Mg(2+)</name>
        <dbReference type="ChEBI" id="CHEBI:18420"/>
    </cofactor>
</comment>
<proteinExistence type="inferred from homology"/>
<dbReference type="CDD" id="cd07564">
    <property type="entry name" value="nitrilases_CHs"/>
    <property type="match status" value="1"/>
</dbReference>
<dbReference type="InterPro" id="IPR038417">
    <property type="entry name" value="Alpga-gal_N_sf"/>
</dbReference>
<dbReference type="InterPro" id="IPR044149">
    <property type="entry name" value="Nitrilases_CHs"/>
</dbReference>
<keyword evidence="11" id="KW-0325">Glycoprotein</keyword>
<dbReference type="InterPro" id="IPR000132">
    <property type="entry name" value="Nitrilase/CN_hydratase_CS"/>
</dbReference>
<dbReference type="HOGENOM" id="CLU_284267_0_0_1"/>
<dbReference type="GO" id="GO:0000257">
    <property type="term" value="F:nitrilase activity"/>
    <property type="evidence" value="ECO:0007669"/>
    <property type="project" value="UniProtKB-ARBA"/>
</dbReference>
<dbReference type="eggNOG" id="KOG0805">
    <property type="taxonomic scope" value="Eukaryota"/>
</dbReference>
<evidence type="ECO:0000256" key="7">
    <source>
        <dbReference type="ARBA" id="ARBA00012755"/>
    </source>
</evidence>
<dbReference type="EMBL" id="BAUL01000074">
    <property type="protein sequence ID" value="GAD94023.1"/>
    <property type="molecule type" value="Genomic_DNA"/>
</dbReference>
<dbReference type="Proteomes" id="UP000018001">
    <property type="component" value="Unassembled WGS sequence"/>
</dbReference>